<protein>
    <recommendedName>
        <fullName evidence="9">Phospholipid/glycerol acyltransferase domain-containing protein</fullName>
    </recommendedName>
</protein>
<dbReference type="PANTHER" id="PTHR22753">
    <property type="entry name" value="TRANSMEMBRANE PROTEIN 68"/>
    <property type="match status" value="1"/>
</dbReference>
<reference evidence="7" key="2">
    <citation type="submission" date="2015-02" db="UniProtKB">
        <authorList>
            <consortium name="EnsemblMetazoa"/>
        </authorList>
    </citation>
    <scope>IDENTIFICATION</scope>
</reference>
<evidence type="ECO:0000259" key="6">
    <source>
        <dbReference type="Pfam" id="PF04500"/>
    </source>
</evidence>
<proteinExistence type="predicted"/>
<dbReference type="Pfam" id="PF01553">
    <property type="entry name" value="Acyltransferase"/>
    <property type="match status" value="1"/>
</dbReference>
<dbReference type="Pfam" id="PF04500">
    <property type="entry name" value="FLYWCH"/>
    <property type="match status" value="1"/>
</dbReference>
<dbReference type="HOGENOM" id="CLU_343986_0_0_1"/>
<feature type="domain" description="Phospholipid/glycerol acyltransferase" evidence="5">
    <location>
        <begin position="578"/>
        <end position="701"/>
    </location>
</feature>
<dbReference type="GO" id="GO:0016746">
    <property type="term" value="F:acyltransferase activity"/>
    <property type="evidence" value="ECO:0007669"/>
    <property type="project" value="InterPro"/>
</dbReference>
<evidence type="ECO:0000256" key="3">
    <source>
        <dbReference type="ARBA" id="ARBA00022833"/>
    </source>
</evidence>
<keyword evidence="4" id="KW-0472">Membrane</keyword>
<dbReference type="Gene3D" id="2.20.25.240">
    <property type="match status" value="1"/>
</dbReference>
<feature type="transmembrane region" description="Helical" evidence="4">
    <location>
        <begin position="371"/>
        <end position="393"/>
    </location>
</feature>
<keyword evidence="4" id="KW-1133">Transmembrane helix</keyword>
<name>T1IT00_STRMM</name>
<dbReference type="InterPro" id="IPR007588">
    <property type="entry name" value="Znf_FLYWCH"/>
</dbReference>
<dbReference type="Proteomes" id="UP000014500">
    <property type="component" value="Unassembled WGS sequence"/>
</dbReference>
<evidence type="ECO:0008006" key="9">
    <source>
        <dbReference type="Google" id="ProtNLM"/>
    </source>
</evidence>
<dbReference type="CDD" id="cd07987">
    <property type="entry name" value="LPLAT_MGAT-like"/>
    <property type="match status" value="1"/>
</dbReference>
<accession>T1IT00</accession>
<dbReference type="PhylomeDB" id="T1IT00"/>
<sequence>MLRNGIISWRCRFYQKFKCKARVVTEGLVLVEDKQPDHTHSGNVATSLARKAVGQIKEKMNTLTATPSSSQASVLVDLPNSVLMALPKQPTLTRALQSKKQKFSQDESLPAVPKDVHFDIPEKYRAMVLYDSGTNNVGNYLGKVRAPEVGVPTEILPESGVRNGFAEFSVYFWISAEFGGFGVIYIFTLGFVDLLPLLGILTYMVLSFLILILVHKYYRFKYKFENGKPGINETEARQAGYNCIKWFHKVWFGIEMLGLENIPLDRPILLLLHHGIVPFPSFGATADLVNYTKKRVFVIVDRAIEKSKILKEPFHMVDMGGYTREDCLELFKNGHHVCVAPGGFKEAKHADEYYKFPWETRRGFARLAKEAKVVILPLFCVNLYEAFWVPFYVKLFFRNRFIPEKWNATYGSGGLPVKLTLLVGEPVDCDDDSLSSDDIFEKALASMEQLRDANQRIPGNKFYALLDRFRRHMAENIEIDVFSWNTNLTSSPWNPLENITLEEYLIFGTLCGLFVIFILPFCGPIAFACMLYFSGFILWSYKKKAKMNSGYEEVENQKGKNAVVVFFDWIAWLWHGYKVEGWDNLPDGPAILVSYHGRLAIDGFYFMMELHKRDLRSYCGIISKNIALMKGWRRFNRVFNLAPFTRDECFNHLKEGGHLSITPGGFEESRYSDENYRTNFRGKSEFAQLALDANVPIIPIFTKNIQEAFWIPWFVKPFVTGIFAPEKIPFLPIGGGLPVKLITYIGKPVDFDDTFNADELANQVCVELQAHIDQHQKVPGNIIRALLERLQGNEKKNMETKDIEADNHLVEAADSSVVNFTVT</sequence>
<feature type="transmembrane region" description="Helical" evidence="4">
    <location>
        <begin position="194"/>
        <end position="214"/>
    </location>
</feature>
<dbReference type="GO" id="GO:0008270">
    <property type="term" value="F:zinc ion binding"/>
    <property type="evidence" value="ECO:0007669"/>
    <property type="project" value="UniProtKB-KW"/>
</dbReference>
<evidence type="ECO:0000313" key="8">
    <source>
        <dbReference type="Proteomes" id="UP000014500"/>
    </source>
</evidence>
<keyword evidence="1" id="KW-0479">Metal-binding</keyword>
<dbReference type="eggNOG" id="KOG4321">
    <property type="taxonomic scope" value="Eukaryota"/>
</dbReference>
<feature type="domain" description="FLYWCH-type" evidence="6">
    <location>
        <begin position="3"/>
        <end position="40"/>
    </location>
</feature>
<evidence type="ECO:0000256" key="1">
    <source>
        <dbReference type="ARBA" id="ARBA00022723"/>
    </source>
</evidence>
<dbReference type="EMBL" id="JH431451">
    <property type="status" value="NOT_ANNOTATED_CDS"/>
    <property type="molecule type" value="Genomic_DNA"/>
</dbReference>
<dbReference type="SUPFAM" id="SSF69593">
    <property type="entry name" value="Glycerol-3-phosphate (1)-acyltransferase"/>
    <property type="match status" value="2"/>
</dbReference>
<evidence type="ECO:0000259" key="5">
    <source>
        <dbReference type="Pfam" id="PF01553"/>
    </source>
</evidence>
<evidence type="ECO:0000256" key="4">
    <source>
        <dbReference type="SAM" id="Phobius"/>
    </source>
</evidence>
<keyword evidence="3" id="KW-0862">Zinc</keyword>
<feature type="transmembrane region" description="Helical" evidence="4">
    <location>
        <begin position="505"/>
        <end position="538"/>
    </location>
</feature>
<dbReference type="InterPro" id="IPR002123">
    <property type="entry name" value="Plipid/glycerol_acylTrfase"/>
</dbReference>
<organism evidence="7 8">
    <name type="scientific">Strigamia maritima</name>
    <name type="common">European centipede</name>
    <name type="synonym">Geophilus maritimus</name>
    <dbReference type="NCBI Taxonomy" id="126957"/>
    <lineage>
        <taxon>Eukaryota</taxon>
        <taxon>Metazoa</taxon>
        <taxon>Ecdysozoa</taxon>
        <taxon>Arthropoda</taxon>
        <taxon>Myriapoda</taxon>
        <taxon>Chilopoda</taxon>
        <taxon>Pleurostigmophora</taxon>
        <taxon>Geophilomorpha</taxon>
        <taxon>Linotaeniidae</taxon>
        <taxon>Strigamia</taxon>
    </lineage>
</organism>
<keyword evidence="8" id="KW-1185">Reference proteome</keyword>
<dbReference type="GO" id="GO:0016020">
    <property type="term" value="C:membrane"/>
    <property type="evidence" value="ECO:0007669"/>
    <property type="project" value="TreeGrafter"/>
</dbReference>
<dbReference type="STRING" id="126957.T1IT00"/>
<feature type="transmembrane region" description="Helical" evidence="4">
    <location>
        <begin position="170"/>
        <end position="188"/>
    </location>
</feature>
<keyword evidence="2" id="KW-0863">Zinc-finger</keyword>
<keyword evidence="4" id="KW-0812">Transmembrane</keyword>
<evidence type="ECO:0000256" key="2">
    <source>
        <dbReference type="ARBA" id="ARBA00022771"/>
    </source>
</evidence>
<dbReference type="PANTHER" id="PTHR22753:SF14">
    <property type="entry name" value="MONOACYLGLYCEROL_DIACYLGLYCEROL O-ACYLTRANSFERASE"/>
    <property type="match status" value="1"/>
</dbReference>
<dbReference type="EnsemblMetazoa" id="SMAR004239-RA">
    <property type="protein sequence ID" value="SMAR004239-PA"/>
    <property type="gene ID" value="SMAR004239"/>
</dbReference>
<dbReference type="AlphaFoldDB" id="T1IT00"/>
<evidence type="ECO:0000313" key="7">
    <source>
        <dbReference type="EnsemblMetazoa" id="SMAR004239-PA"/>
    </source>
</evidence>
<reference evidence="8" key="1">
    <citation type="submission" date="2011-05" db="EMBL/GenBank/DDBJ databases">
        <authorList>
            <person name="Richards S.R."/>
            <person name="Qu J."/>
            <person name="Jiang H."/>
            <person name="Jhangiani S.N."/>
            <person name="Agravi P."/>
            <person name="Goodspeed R."/>
            <person name="Gross S."/>
            <person name="Mandapat C."/>
            <person name="Jackson L."/>
            <person name="Mathew T."/>
            <person name="Pu L."/>
            <person name="Thornton R."/>
            <person name="Saada N."/>
            <person name="Wilczek-Boney K.B."/>
            <person name="Lee S."/>
            <person name="Kovar C."/>
            <person name="Wu Y."/>
            <person name="Scherer S.E."/>
            <person name="Worley K.C."/>
            <person name="Muzny D.M."/>
            <person name="Gibbs R."/>
        </authorList>
    </citation>
    <scope>NUCLEOTIDE SEQUENCE</scope>
    <source>
        <strain evidence="8">Brora</strain>
    </source>
</reference>